<proteinExistence type="predicted"/>
<keyword evidence="3" id="KW-1185">Reference proteome</keyword>
<evidence type="ECO:0000313" key="2">
    <source>
        <dbReference type="EMBL" id="RZU53327.1"/>
    </source>
</evidence>
<evidence type="ECO:0000256" key="1">
    <source>
        <dbReference type="SAM" id="MobiDB-lite"/>
    </source>
</evidence>
<gene>
    <name evidence="2" type="ORF">EV385_5246</name>
</gene>
<dbReference type="CDD" id="cd07812">
    <property type="entry name" value="SRPBCC"/>
    <property type="match status" value="1"/>
</dbReference>
<organism evidence="2 3">
    <name type="scientific">Krasilnikovia cinnamomea</name>
    <dbReference type="NCBI Taxonomy" id="349313"/>
    <lineage>
        <taxon>Bacteria</taxon>
        <taxon>Bacillati</taxon>
        <taxon>Actinomycetota</taxon>
        <taxon>Actinomycetes</taxon>
        <taxon>Micromonosporales</taxon>
        <taxon>Micromonosporaceae</taxon>
        <taxon>Krasilnikovia</taxon>
    </lineage>
</organism>
<accession>A0A4Q7ZQE7</accession>
<dbReference type="OrthoDB" id="3255669at2"/>
<sequence>MSRHVGRYLVIAALTGYSALQLLGRRAGATAAECRAVLPGDEIVAEPSVHTDHAITIGAPPDAVWPWLTQLGWHLGGYYTPHWVDRLLFPQNWPSLDHLDPLLVRDLRVGDVIPDGAPGTAWYVVAQANPPHTLVLHSTTHIPPAWRDRGSAAIDWTWVFRLSPRAGGRTRLHLRVRGRTTPWWLTAAYHTAIVPADFVMAMGMLRGIRRRVEAGRPARRSGRSPLAAGTSAHG</sequence>
<comment type="caution">
    <text evidence="2">The sequence shown here is derived from an EMBL/GenBank/DDBJ whole genome shotgun (WGS) entry which is preliminary data.</text>
</comment>
<feature type="region of interest" description="Disordered" evidence="1">
    <location>
        <begin position="214"/>
        <end position="234"/>
    </location>
</feature>
<dbReference type="Gene3D" id="3.30.530.20">
    <property type="match status" value="1"/>
</dbReference>
<name>A0A4Q7ZQE7_9ACTN</name>
<reference evidence="2 3" key="1">
    <citation type="submission" date="2019-02" db="EMBL/GenBank/DDBJ databases">
        <title>Sequencing the genomes of 1000 actinobacteria strains.</title>
        <authorList>
            <person name="Klenk H.-P."/>
        </authorList>
    </citation>
    <scope>NUCLEOTIDE SEQUENCE [LARGE SCALE GENOMIC DNA]</scope>
    <source>
        <strain evidence="2 3">DSM 45162</strain>
    </source>
</reference>
<dbReference type="EMBL" id="SHKY01000001">
    <property type="protein sequence ID" value="RZU53327.1"/>
    <property type="molecule type" value="Genomic_DNA"/>
</dbReference>
<dbReference type="SUPFAM" id="SSF55961">
    <property type="entry name" value="Bet v1-like"/>
    <property type="match status" value="1"/>
</dbReference>
<evidence type="ECO:0000313" key="3">
    <source>
        <dbReference type="Proteomes" id="UP000292564"/>
    </source>
</evidence>
<dbReference type="AlphaFoldDB" id="A0A4Q7ZQE7"/>
<evidence type="ECO:0008006" key="4">
    <source>
        <dbReference type="Google" id="ProtNLM"/>
    </source>
</evidence>
<protein>
    <recommendedName>
        <fullName evidence="4">Polyketide cyclase/dehydrase/lipid transport protein</fullName>
    </recommendedName>
</protein>
<dbReference type="InterPro" id="IPR023393">
    <property type="entry name" value="START-like_dom_sf"/>
</dbReference>
<dbReference type="RefSeq" id="WP_130511822.1">
    <property type="nucleotide sequence ID" value="NZ_SHKY01000001.1"/>
</dbReference>
<dbReference type="Proteomes" id="UP000292564">
    <property type="component" value="Unassembled WGS sequence"/>
</dbReference>